<dbReference type="EMBL" id="BMGH01000001">
    <property type="protein sequence ID" value="GGD10265.1"/>
    <property type="molecule type" value="Genomic_DNA"/>
</dbReference>
<reference evidence="1" key="2">
    <citation type="submission" date="2020-09" db="EMBL/GenBank/DDBJ databases">
        <authorList>
            <person name="Sun Q."/>
            <person name="Zhou Y."/>
        </authorList>
    </citation>
    <scope>NUCLEOTIDE SEQUENCE</scope>
    <source>
        <strain evidence="1">CGMCC 1.12921</strain>
    </source>
</reference>
<comment type="caution">
    <text evidence="1">The sequence shown here is derived from an EMBL/GenBank/DDBJ whole genome shotgun (WGS) entry which is preliminary data.</text>
</comment>
<sequence length="218" mass="24976">MGRIPQEKGVRGSQKWLQVAVDEKPDILKPESQRTPIRWLSPLREDAYAEYSGSAFLDRLGLERVKEAMAAFWPERGAVWDGLGIANERVFLVEAKSHIREFFSGHCGASSAESRKRIRNALDETSRACHASGGADWMEFFYQYTNRMAHLYFLRREGVDARLVNVCFLNDTEMGGPREPAEWKAAFDTARYVLGLPVRHALSRYIDYVYPDIDLLQK</sequence>
<dbReference type="Proteomes" id="UP000613582">
    <property type="component" value="Unassembled WGS sequence"/>
</dbReference>
<reference evidence="1" key="1">
    <citation type="journal article" date="2014" name="Int. J. Syst. Evol. Microbiol.">
        <title>Complete genome sequence of Corynebacterium casei LMG S-19264T (=DSM 44701T), isolated from a smear-ripened cheese.</title>
        <authorList>
            <consortium name="US DOE Joint Genome Institute (JGI-PGF)"/>
            <person name="Walter F."/>
            <person name="Albersmeier A."/>
            <person name="Kalinowski J."/>
            <person name="Ruckert C."/>
        </authorList>
    </citation>
    <scope>NUCLEOTIDE SEQUENCE</scope>
    <source>
        <strain evidence="1">CGMCC 1.12921</strain>
    </source>
</reference>
<name>A0A8J2V1P8_9PROT</name>
<dbReference type="AlphaFoldDB" id="A0A8J2V1P8"/>
<organism evidence="1 2">
    <name type="scientific">Aquisalinus flavus</name>
    <dbReference type="NCBI Taxonomy" id="1526572"/>
    <lineage>
        <taxon>Bacteria</taxon>
        <taxon>Pseudomonadati</taxon>
        <taxon>Pseudomonadota</taxon>
        <taxon>Alphaproteobacteria</taxon>
        <taxon>Parvularculales</taxon>
        <taxon>Parvularculaceae</taxon>
        <taxon>Aquisalinus</taxon>
    </lineage>
</organism>
<evidence type="ECO:0000313" key="2">
    <source>
        <dbReference type="Proteomes" id="UP000613582"/>
    </source>
</evidence>
<dbReference type="RefSeq" id="WP_188158654.1">
    <property type="nucleotide sequence ID" value="NZ_BMGH01000001.1"/>
</dbReference>
<proteinExistence type="predicted"/>
<keyword evidence="2" id="KW-1185">Reference proteome</keyword>
<gene>
    <name evidence="1" type="ORF">GCM10011342_18940</name>
</gene>
<evidence type="ECO:0000313" key="1">
    <source>
        <dbReference type="EMBL" id="GGD10265.1"/>
    </source>
</evidence>
<protein>
    <submittedName>
        <fullName evidence="1">Uncharacterized protein</fullName>
    </submittedName>
</protein>
<accession>A0A8J2V1P8</accession>